<dbReference type="PROSITE" id="PS01265">
    <property type="entry name" value="TPX"/>
    <property type="match status" value="1"/>
</dbReference>
<evidence type="ECO:0000313" key="9">
    <source>
        <dbReference type="Proteomes" id="UP000007073"/>
    </source>
</evidence>
<comment type="catalytic activity">
    <reaction evidence="6">
        <text>a hydroperoxide + [thioredoxin]-dithiol = an alcohol + [thioredoxin]-disulfide + H2O</text>
        <dbReference type="Rhea" id="RHEA:62620"/>
        <dbReference type="Rhea" id="RHEA-COMP:10698"/>
        <dbReference type="Rhea" id="RHEA-COMP:10700"/>
        <dbReference type="ChEBI" id="CHEBI:15377"/>
        <dbReference type="ChEBI" id="CHEBI:29950"/>
        <dbReference type="ChEBI" id="CHEBI:30879"/>
        <dbReference type="ChEBI" id="CHEBI:35924"/>
        <dbReference type="ChEBI" id="CHEBI:50058"/>
        <dbReference type="EC" id="1.11.1.24"/>
    </reaction>
</comment>
<comment type="similarity">
    <text evidence="6">Belongs to the peroxiredoxin family. Tpx subfamily.</text>
</comment>
<keyword evidence="5 6" id="KW-0676">Redox-active center</keyword>
<keyword evidence="2 6" id="KW-0049">Antioxidant</keyword>
<dbReference type="InterPro" id="IPR036249">
    <property type="entry name" value="Thioredoxin-like_sf"/>
</dbReference>
<comment type="subunit">
    <text evidence="6">Homodimer.</text>
</comment>
<evidence type="ECO:0000256" key="3">
    <source>
        <dbReference type="ARBA" id="ARBA00023002"/>
    </source>
</evidence>
<dbReference type="InterPro" id="IPR002065">
    <property type="entry name" value="TPX"/>
</dbReference>
<dbReference type="PANTHER" id="PTHR43110">
    <property type="entry name" value="THIOL PEROXIDASE"/>
    <property type="match status" value="1"/>
</dbReference>
<dbReference type="AlphaFoldDB" id="Q39Z95"/>
<evidence type="ECO:0000256" key="1">
    <source>
        <dbReference type="ARBA" id="ARBA00022559"/>
    </source>
</evidence>
<dbReference type="PROSITE" id="PS51352">
    <property type="entry name" value="THIOREDOXIN_2"/>
    <property type="match status" value="1"/>
</dbReference>
<proteinExistence type="inferred from homology"/>
<protein>
    <recommendedName>
        <fullName evidence="6">Thiol peroxidase</fullName>
        <shortName evidence="6">Tpx</shortName>
        <ecNumber evidence="6">1.11.1.24</ecNumber>
    </recommendedName>
    <alternativeName>
        <fullName evidence="6">Peroxiredoxin tpx</fullName>
        <shortName evidence="6">Prx</shortName>
    </alternativeName>
    <alternativeName>
        <fullName evidence="6">Thioredoxin peroxidase</fullName>
    </alternativeName>
    <alternativeName>
        <fullName evidence="6">Thioredoxin-dependent peroxiredoxin</fullName>
    </alternativeName>
</protein>
<keyword evidence="9" id="KW-1185">Reference proteome</keyword>
<organism evidence="8 9">
    <name type="scientific">Geobacter metallireducens (strain ATCC 53774 / DSM 7210 / GS-15)</name>
    <dbReference type="NCBI Taxonomy" id="269799"/>
    <lineage>
        <taxon>Bacteria</taxon>
        <taxon>Pseudomonadati</taxon>
        <taxon>Thermodesulfobacteriota</taxon>
        <taxon>Desulfuromonadia</taxon>
        <taxon>Geobacterales</taxon>
        <taxon>Geobacteraceae</taxon>
        <taxon>Geobacter</taxon>
    </lineage>
</organism>
<evidence type="ECO:0000259" key="7">
    <source>
        <dbReference type="PROSITE" id="PS51352"/>
    </source>
</evidence>
<reference evidence="8 9" key="2">
    <citation type="journal article" date="2009" name="BMC Microbiol.">
        <title>The genome sequence of Geobacter metallireducens: features of metabolism, physiology and regulation common and dissimilar to Geobacter sulfurreducens.</title>
        <authorList>
            <person name="Aklujkar M."/>
            <person name="Krushkal J."/>
            <person name="DiBartolo G."/>
            <person name="Lapidus A."/>
            <person name="Land M.L."/>
            <person name="Lovley D.R."/>
        </authorList>
    </citation>
    <scope>NUCLEOTIDE SEQUENCE [LARGE SCALE GENOMIC DNA]</scope>
    <source>
        <strain evidence="9">ATCC 53774 / DSM 7210 / GS-15</strain>
    </source>
</reference>
<dbReference type="STRING" id="269799.Gmet_0183"/>
<keyword evidence="1 6" id="KW-0575">Peroxidase</keyword>
<dbReference type="CDD" id="cd03014">
    <property type="entry name" value="PRX_Atyp2cys"/>
    <property type="match status" value="1"/>
</dbReference>
<accession>Q39Z95</accession>
<dbReference type="NCBIfam" id="NF001808">
    <property type="entry name" value="PRK00522.1"/>
    <property type="match status" value="1"/>
</dbReference>
<dbReference type="HOGENOM" id="CLU_042529_12_0_7"/>
<dbReference type="eggNOG" id="COG2077">
    <property type="taxonomic scope" value="Bacteria"/>
</dbReference>
<keyword evidence="3 6" id="KW-0560">Oxidoreductase</keyword>
<dbReference type="RefSeq" id="WP_004512772.1">
    <property type="nucleotide sequence ID" value="NC_007517.1"/>
</dbReference>
<dbReference type="KEGG" id="gme:Gmet_0183"/>
<dbReference type="EMBL" id="CP000148">
    <property type="protein sequence ID" value="ABB30429.1"/>
    <property type="molecule type" value="Genomic_DNA"/>
</dbReference>
<comment type="caution">
    <text evidence="6">Lacks conserved residue(s) required for the propagation of feature annotation.</text>
</comment>
<evidence type="ECO:0000256" key="4">
    <source>
        <dbReference type="ARBA" id="ARBA00023157"/>
    </source>
</evidence>
<evidence type="ECO:0000256" key="5">
    <source>
        <dbReference type="ARBA" id="ARBA00023284"/>
    </source>
</evidence>
<dbReference type="InterPro" id="IPR050455">
    <property type="entry name" value="Tpx_Peroxidase_subfamily"/>
</dbReference>
<dbReference type="Gene3D" id="3.40.30.10">
    <property type="entry name" value="Glutaredoxin"/>
    <property type="match status" value="1"/>
</dbReference>
<dbReference type="Proteomes" id="UP000007073">
    <property type="component" value="Chromosome"/>
</dbReference>
<dbReference type="GO" id="GO:0008379">
    <property type="term" value="F:thioredoxin peroxidase activity"/>
    <property type="evidence" value="ECO:0007669"/>
    <property type="project" value="UniProtKB-UniRule"/>
</dbReference>
<dbReference type="PANTHER" id="PTHR43110:SF1">
    <property type="entry name" value="THIOL PEROXIDASE"/>
    <property type="match status" value="1"/>
</dbReference>
<sequence>MQERPGIITFKGNPMTLLGPALAVGDKAPAFIAVDTGLAPVSLADFAGKVKIISAVPSLDTPVCDTETRRFNQEAATLPDNVVLLTVSMDLPFAQKRWCGAAGIDRVKTLSDYRDRSFGLAYGVVIKELMLLSRSLFVIDATDTIRYLQHVPEVTSEPDYAAVLAAAKSLL</sequence>
<feature type="active site" description="Cysteine sulfenic acid (-SOH) intermediate" evidence="6">
    <location>
        <position position="64"/>
    </location>
</feature>
<dbReference type="EC" id="1.11.1.24" evidence="6"/>
<keyword evidence="4" id="KW-1015">Disulfide bond</keyword>
<gene>
    <name evidence="6" type="primary">tpx</name>
    <name evidence="8" type="synonym">prx-3</name>
    <name evidence="8" type="ordered locus">Gmet_0183</name>
</gene>
<feature type="domain" description="Thioredoxin" evidence="7">
    <location>
        <begin position="22"/>
        <end position="171"/>
    </location>
</feature>
<evidence type="ECO:0000313" key="8">
    <source>
        <dbReference type="EMBL" id="ABB30429.1"/>
    </source>
</evidence>
<evidence type="ECO:0000256" key="2">
    <source>
        <dbReference type="ARBA" id="ARBA00022862"/>
    </source>
</evidence>
<dbReference type="InterPro" id="IPR018219">
    <property type="entry name" value="Tpx_CS"/>
</dbReference>
<dbReference type="Pfam" id="PF08534">
    <property type="entry name" value="Redoxin"/>
    <property type="match status" value="1"/>
</dbReference>
<reference evidence="8 9" key="1">
    <citation type="submission" date="2005-10" db="EMBL/GenBank/DDBJ databases">
        <title>Complete sequence of Geobacter metallireducens GS-15.</title>
        <authorList>
            <consortium name="US DOE Joint Genome Institute"/>
            <person name="Copeland A."/>
            <person name="Lucas S."/>
            <person name="Lapidus A."/>
            <person name="Barry K."/>
            <person name="Detter J.C."/>
            <person name="Glavina T."/>
            <person name="Hammon N."/>
            <person name="Israni S."/>
            <person name="Pitluck S."/>
            <person name="Di Bartolo G."/>
            <person name="Chain P."/>
            <person name="Schmutz J."/>
            <person name="Larimer F."/>
            <person name="Land M."/>
            <person name="Kyrpides N."/>
            <person name="Ivanova N."/>
            <person name="Richardson P."/>
        </authorList>
    </citation>
    <scope>NUCLEOTIDE SEQUENCE [LARGE SCALE GENOMIC DNA]</scope>
    <source>
        <strain evidence="9">ATCC 53774 / DSM 7210 / GS-15</strain>
    </source>
</reference>
<dbReference type="InterPro" id="IPR013740">
    <property type="entry name" value="Redoxin"/>
</dbReference>
<dbReference type="HAMAP" id="MF_00269">
    <property type="entry name" value="Tpx"/>
    <property type="match status" value="1"/>
</dbReference>
<comment type="function">
    <text evidence="6">Thiol-specific peroxidase that catalyzes the reduction of hydrogen peroxide and organic hydroperoxides to water and alcohols, respectively. Plays a role in cell protection against oxidative stress by detoxifying peroxides.</text>
</comment>
<dbReference type="SUPFAM" id="SSF52833">
    <property type="entry name" value="Thioredoxin-like"/>
    <property type="match status" value="1"/>
</dbReference>
<name>Q39Z95_GEOMG</name>
<evidence type="ECO:0000256" key="6">
    <source>
        <dbReference type="HAMAP-Rule" id="MF_00269"/>
    </source>
</evidence>
<dbReference type="InterPro" id="IPR013766">
    <property type="entry name" value="Thioredoxin_domain"/>
</dbReference>